<organism evidence="2 3">
    <name type="scientific">Durusdinium trenchii</name>
    <dbReference type="NCBI Taxonomy" id="1381693"/>
    <lineage>
        <taxon>Eukaryota</taxon>
        <taxon>Sar</taxon>
        <taxon>Alveolata</taxon>
        <taxon>Dinophyceae</taxon>
        <taxon>Suessiales</taxon>
        <taxon>Symbiodiniaceae</taxon>
        <taxon>Durusdinium</taxon>
    </lineage>
</organism>
<dbReference type="SMART" id="SM01065">
    <property type="entry name" value="CBM_2"/>
    <property type="match status" value="1"/>
</dbReference>
<dbReference type="InterPro" id="IPR013783">
    <property type="entry name" value="Ig-like_fold"/>
</dbReference>
<dbReference type="Gene3D" id="2.60.40.10">
    <property type="entry name" value="Immunoglobulins"/>
    <property type="match status" value="1"/>
</dbReference>
<keyword evidence="3" id="KW-1185">Reference proteome</keyword>
<evidence type="ECO:0000259" key="1">
    <source>
        <dbReference type="PROSITE" id="PS51166"/>
    </source>
</evidence>
<dbReference type="InterPro" id="IPR002044">
    <property type="entry name" value="CBM20"/>
</dbReference>
<evidence type="ECO:0000313" key="3">
    <source>
        <dbReference type="Proteomes" id="UP001642464"/>
    </source>
</evidence>
<dbReference type="Proteomes" id="UP001642464">
    <property type="component" value="Unassembled WGS sequence"/>
</dbReference>
<reference evidence="2 3" key="1">
    <citation type="submission" date="2024-02" db="EMBL/GenBank/DDBJ databases">
        <authorList>
            <person name="Chen Y."/>
            <person name="Shah S."/>
            <person name="Dougan E. K."/>
            <person name="Thang M."/>
            <person name="Chan C."/>
        </authorList>
    </citation>
    <scope>NUCLEOTIDE SEQUENCE [LARGE SCALE GENOMIC DNA]</scope>
</reference>
<accession>A0ABP0HHP9</accession>
<feature type="domain" description="CBM20" evidence="1">
    <location>
        <begin position="1"/>
        <end position="120"/>
    </location>
</feature>
<dbReference type="PROSITE" id="PS51166">
    <property type="entry name" value="CBM20"/>
    <property type="match status" value="1"/>
</dbReference>
<protein>
    <recommendedName>
        <fullName evidence="1">CBM20 domain-containing protein</fullName>
    </recommendedName>
</protein>
<sequence>MPVELAFQCSCSSARPGDQLRVVGEGSSLGDWDPHRSTAVLQAGEFPLWQITLPVLVTSTKSCWSLEYKYVILREDGSVEWEEFDRTWEASEDPRLEDLGFDEVPSTEASSLTEEEVSGSRARNRRLEIEGDCVVFCSETFNHLASTFKAVWPISTDWGPEVAGGSATIGSGKHRNSQNPLFKLQYQLPRQLFGTAHRRGRLVSVLCKLGDRIPLAPGLWTQIMGYVG</sequence>
<dbReference type="CDD" id="cd05467">
    <property type="entry name" value="CBM20"/>
    <property type="match status" value="1"/>
</dbReference>
<dbReference type="EMBL" id="CAXAMM010000892">
    <property type="protein sequence ID" value="CAK8989482.1"/>
    <property type="molecule type" value="Genomic_DNA"/>
</dbReference>
<gene>
    <name evidence="2" type="ORF">SCF082_LOCUS1827</name>
</gene>
<comment type="caution">
    <text evidence="2">The sequence shown here is derived from an EMBL/GenBank/DDBJ whole genome shotgun (WGS) entry which is preliminary data.</text>
</comment>
<dbReference type="SUPFAM" id="SSF49452">
    <property type="entry name" value="Starch-binding domain-like"/>
    <property type="match status" value="1"/>
</dbReference>
<name>A0ABP0HHP9_9DINO</name>
<dbReference type="Pfam" id="PF00686">
    <property type="entry name" value="CBM_20"/>
    <property type="match status" value="1"/>
</dbReference>
<dbReference type="InterPro" id="IPR013784">
    <property type="entry name" value="Carb-bd-like_fold"/>
</dbReference>
<proteinExistence type="predicted"/>
<evidence type="ECO:0000313" key="2">
    <source>
        <dbReference type="EMBL" id="CAK8989482.1"/>
    </source>
</evidence>